<reference evidence="2" key="1">
    <citation type="submission" date="2021-06" db="EMBL/GenBank/DDBJ databases">
        <authorList>
            <person name="Kallberg Y."/>
            <person name="Tangrot J."/>
            <person name="Rosling A."/>
        </authorList>
    </citation>
    <scope>NUCLEOTIDE SEQUENCE</scope>
    <source>
        <strain evidence="2">IN212</strain>
    </source>
</reference>
<dbReference type="Proteomes" id="UP000789396">
    <property type="component" value="Unassembled WGS sequence"/>
</dbReference>
<feature type="compositionally biased region" description="Polar residues" evidence="1">
    <location>
        <begin position="205"/>
        <end position="217"/>
    </location>
</feature>
<evidence type="ECO:0000256" key="1">
    <source>
        <dbReference type="SAM" id="MobiDB-lite"/>
    </source>
</evidence>
<dbReference type="AlphaFoldDB" id="A0A9N8WFC8"/>
<name>A0A9N8WFC8_9GLOM</name>
<sequence length="273" mass="30426">MAAVQNLSTSDGENTFFRLKRDAYDSITASQVAMSVLCRYDLKGRYANVADATKRQPIISVAGELVTLKKSVCIVCDVIEWSYSNQETSKTGEDNASMKNRRMRNEELEKLVEKLDPPNKSSRKGKEISENAQEEGSSRAKKLKLAVDNNNATKPLCIEVDDDQNDEENSDDLEDEEMSNNYENIPSINSPSPSDPTPISLPLARQSQGNANNTPLRNVSHIPNIVIPNNVFPLKTHDEDQRYKRLMAGFMKLDDLTLPISYGDPDLEANALS</sequence>
<evidence type="ECO:0000313" key="2">
    <source>
        <dbReference type="EMBL" id="CAG8487262.1"/>
    </source>
</evidence>
<gene>
    <name evidence="2" type="ORF">RFULGI_LOCUS1819</name>
</gene>
<accession>A0A9N8WFC8</accession>
<protein>
    <submittedName>
        <fullName evidence="2">13423_t:CDS:1</fullName>
    </submittedName>
</protein>
<keyword evidence="3" id="KW-1185">Reference proteome</keyword>
<feature type="compositionally biased region" description="Low complexity" evidence="1">
    <location>
        <begin position="179"/>
        <end position="202"/>
    </location>
</feature>
<organism evidence="2 3">
    <name type="scientific">Racocetra fulgida</name>
    <dbReference type="NCBI Taxonomy" id="60492"/>
    <lineage>
        <taxon>Eukaryota</taxon>
        <taxon>Fungi</taxon>
        <taxon>Fungi incertae sedis</taxon>
        <taxon>Mucoromycota</taxon>
        <taxon>Glomeromycotina</taxon>
        <taxon>Glomeromycetes</taxon>
        <taxon>Diversisporales</taxon>
        <taxon>Gigasporaceae</taxon>
        <taxon>Racocetra</taxon>
    </lineage>
</organism>
<feature type="region of interest" description="Disordered" evidence="1">
    <location>
        <begin position="110"/>
        <end position="141"/>
    </location>
</feature>
<dbReference type="EMBL" id="CAJVPZ010001230">
    <property type="protein sequence ID" value="CAG8487262.1"/>
    <property type="molecule type" value="Genomic_DNA"/>
</dbReference>
<comment type="caution">
    <text evidence="2">The sequence shown here is derived from an EMBL/GenBank/DDBJ whole genome shotgun (WGS) entry which is preliminary data.</text>
</comment>
<feature type="region of interest" description="Disordered" evidence="1">
    <location>
        <begin position="154"/>
        <end position="218"/>
    </location>
</feature>
<proteinExistence type="predicted"/>
<evidence type="ECO:0000313" key="3">
    <source>
        <dbReference type="Proteomes" id="UP000789396"/>
    </source>
</evidence>
<feature type="compositionally biased region" description="Acidic residues" evidence="1">
    <location>
        <begin position="159"/>
        <end position="178"/>
    </location>
</feature>